<accession>A0A6B1IW10</accession>
<evidence type="ECO:0000256" key="2">
    <source>
        <dbReference type="ARBA" id="ARBA00022692"/>
    </source>
</evidence>
<gene>
    <name evidence="7" type="ORF">GLW30_04400</name>
</gene>
<dbReference type="NCBIfam" id="TIGR02228">
    <property type="entry name" value="sigpep_I_arch"/>
    <property type="match status" value="1"/>
</dbReference>
<dbReference type="GO" id="GO:0009003">
    <property type="term" value="F:signal peptidase activity"/>
    <property type="evidence" value="ECO:0007669"/>
    <property type="project" value="UniProtKB-EC"/>
</dbReference>
<proteinExistence type="predicted"/>
<keyword evidence="4 6" id="KW-0472">Membrane</keyword>
<dbReference type="GO" id="GO:0004252">
    <property type="term" value="F:serine-type endopeptidase activity"/>
    <property type="evidence" value="ECO:0007669"/>
    <property type="project" value="InterPro"/>
</dbReference>
<feature type="transmembrane region" description="Helical" evidence="6">
    <location>
        <begin position="117"/>
        <end position="139"/>
    </location>
</feature>
<dbReference type="AlphaFoldDB" id="A0A6B1IW10"/>
<protein>
    <submittedName>
        <fullName evidence="7">Signal peptidase I</fullName>
        <ecNumber evidence="7">3.4.21.89</ecNumber>
    </submittedName>
</protein>
<dbReference type="InterPro" id="IPR036286">
    <property type="entry name" value="LexA/Signal_pep-like_sf"/>
</dbReference>
<dbReference type="GO" id="GO:0006465">
    <property type="term" value="P:signal peptide processing"/>
    <property type="evidence" value="ECO:0007669"/>
    <property type="project" value="InterPro"/>
</dbReference>
<dbReference type="RefSeq" id="WP_159358101.1">
    <property type="nucleotide sequence ID" value="NZ_WMFC01000004.1"/>
</dbReference>
<dbReference type="Proteomes" id="UP000452321">
    <property type="component" value="Unassembled WGS sequence"/>
</dbReference>
<feature type="transmembrane region" description="Helical" evidence="6">
    <location>
        <begin position="253"/>
        <end position="274"/>
    </location>
</feature>
<comment type="subcellular location">
    <subcellularLocation>
        <location evidence="1">Membrane</location>
    </subcellularLocation>
</comment>
<feature type="region of interest" description="Disordered" evidence="5">
    <location>
        <begin position="174"/>
        <end position="193"/>
    </location>
</feature>
<organism evidence="7 8">
    <name type="scientific">Halorubrum distributum</name>
    <dbReference type="NCBI Taxonomy" id="29283"/>
    <lineage>
        <taxon>Archaea</taxon>
        <taxon>Methanobacteriati</taxon>
        <taxon>Methanobacteriota</taxon>
        <taxon>Stenosarchaea group</taxon>
        <taxon>Halobacteria</taxon>
        <taxon>Halobacteriales</taxon>
        <taxon>Haloferacaceae</taxon>
        <taxon>Halorubrum</taxon>
        <taxon>Halorubrum distributum group</taxon>
    </lineage>
</organism>
<evidence type="ECO:0000256" key="3">
    <source>
        <dbReference type="ARBA" id="ARBA00022989"/>
    </source>
</evidence>
<feature type="region of interest" description="Disordered" evidence="5">
    <location>
        <begin position="286"/>
        <end position="408"/>
    </location>
</feature>
<name>A0A6B1IW10_9EURY</name>
<sequence length="408" mass="40674">MTTILTSPRTKRAANVLGIVLLIALVAPFAAYAAPEIVGADESFVVLTASMTPAIAPGDVVIVTDRDPAAIAEGDVITFMRGTSEVPVTHRVIDVVDEGGALAFETMGDANEGPDPGLVPAGNLVGAVTLTIPYIGYVIQFAGTRVGFVALVLLPFGLLAVTEVWSIVRGRDGAESPATATANPDGEPVGGGDAETAAFEFAAEPELAPTAAATDASGSGGVSVDAVGGAAAVLAVFAPYAAYVAFELRSAAAIAVAVAAATLLFGALATWVPASGVLDRSVRSAASESEGDASKTAADGGVSESDADSDESDADSDESDADSDESDADSDESDADSDESDADSDESDADSDESDADSDESDADSDESDADSDGTDSAAVATDEGAEPDESAPVRTPTARPDAAGEVD</sequence>
<dbReference type="SUPFAM" id="SSF51306">
    <property type="entry name" value="LexA/Signal peptidase"/>
    <property type="match status" value="1"/>
</dbReference>
<keyword evidence="2 6" id="KW-0812">Transmembrane</keyword>
<evidence type="ECO:0000313" key="8">
    <source>
        <dbReference type="Proteomes" id="UP000452321"/>
    </source>
</evidence>
<dbReference type="PANTHER" id="PTHR10806">
    <property type="entry name" value="SIGNAL PEPTIDASE COMPLEX CATALYTIC SUBUNIT SEC11"/>
    <property type="match status" value="1"/>
</dbReference>
<dbReference type="InterPro" id="IPR001733">
    <property type="entry name" value="Peptidase_S26B"/>
</dbReference>
<evidence type="ECO:0000256" key="4">
    <source>
        <dbReference type="ARBA" id="ARBA00023136"/>
    </source>
</evidence>
<feature type="transmembrane region" description="Helical" evidence="6">
    <location>
        <begin position="226"/>
        <end position="246"/>
    </location>
</feature>
<feature type="transmembrane region" description="Helical" evidence="6">
    <location>
        <begin position="146"/>
        <end position="168"/>
    </location>
</feature>
<comment type="caution">
    <text evidence="7">The sequence shown here is derived from an EMBL/GenBank/DDBJ whole genome shotgun (WGS) entry which is preliminary data.</text>
</comment>
<dbReference type="InterPro" id="IPR019533">
    <property type="entry name" value="Peptidase_S26"/>
</dbReference>
<keyword evidence="7" id="KW-0378">Hydrolase</keyword>
<dbReference type="GO" id="GO:0016020">
    <property type="term" value="C:membrane"/>
    <property type="evidence" value="ECO:0007669"/>
    <property type="project" value="UniProtKB-SubCell"/>
</dbReference>
<feature type="compositionally biased region" description="Acidic residues" evidence="5">
    <location>
        <begin position="305"/>
        <end position="374"/>
    </location>
</feature>
<reference evidence="7 8" key="1">
    <citation type="submission" date="2019-11" db="EMBL/GenBank/DDBJ databases">
        <title>Genome sequences of 17 halophilic strains isolated from different environments.</title>
        <authorList>
            <person name="Furrow R.E."/>
        </authorList>
    </citation>
    <scope>NUCLEOTIDE SEQUENCE [LARGE SCALE GENOMIC DNA]</scope>
    <source>
        <strain evidence="7 8">22502_06_Cabo</strain>
    </source>
</reference>
<dbReference type="EC" id="3.4.21.89" evidence="7"/>
<dbReference type="EMBL" id="WMFC01000004">
    <property type="protein sequence ID" value="MYL66966.1"/>
    <property type="molecule type" value="Genomic_DNA"/>
</dbReference>
<evidence type="ECO:0000256" key="6">
    <source>
        <dbReference type="SAM" id="Phobius"/>
    </source>
</evidence>
<evidence type="ECO:0000313" key="7">
    <source>
        <dbReference type="EMBL" id="MYL66966.1"/>
    </source>
</evidence>
<evidence type="ECO:0000256" key="1">
    <source>
        <dbReference type="ARBA" id="ARBA00004370"/>
    </source>
</evidence>
<dbReference type="PANTHER" id="PTHR10806:SF6">
    <property type="entry name" value="SIGNAL PEPTIDASE COMPLEX CATALYTIC SUBUNIT SEC11"/>
    <property type="match status" value="1"/>
</dbReference>
<evidence type="ECO:0000256" key="5">
    <source>
        <dbReference type="SAM" id="MobiDB-lite"/>
    </source>
</evidence>
<dbReference type="CDD" id="cd06530">
    <property type="entry name" value="S26_SPase_I"/>
    <property type="match status" value="1"/>
</dbReference>
<keyword evidence="3 6" id="KW-1133">Transmembrane helix</keyword>